<dbReference type="EMBL" id="QGKX02001290">
    <property type="protein sequence ID" value="KAF3541873.1"/>
    <property type="molecule type" value="Genomic_DNA"/>
</dbReference>
<feature type="region of interest" description="Disordered" evidence="1">
    <location>
        <begin position="1"/>
        <end position="29"/>
    </location>
</feature>
<evidence type="ECO:0000313" key="2">
    <source>
        <dbReference type="EMBL" id="KAF3541873.1"/>
    </source>
</evidence>
<protein>
    <submittedName>
        <fullName evidence="2">Uncharacterized protein</fullName>
    </submittedName>
</protein>
<sequence length="76" mass="8581">MQRGGDKGLRLAPKDRPVNPRRSRRSPPRVIQRCWPATCNWTSGRARVKCPYWARRPSRATSASGGPRTLDLPKKG</sequence>
<evidence type="ECO:0000313" key="3">
    <source>
        <dbReference type="Proteomes" id="UP000712600"/>
    </source>
</evidence>
<gene>
    <name evidence="2" type="ORF">F2Q69_00024817</name>
</gene>
<feature type="compositionally biased region" description="Basic and acidic residues" evidence="1">
    <location>
        <begin position="1"/>
        <end position="18"/>
    </location>
</feature>
<comment type="caution">
    <text evidence="2">The sequence shown here is derived from an EMBL/GenBank/DDBJ whole genome shotgun (WGS) entry which is preliminary data.</text>
</comment>
<dbReference type="Proteomes" id="UP000712600">
    <property type="component" value="Unassembled WGS sequence"/>
</dbReference>
<reference evidence="2" key="1">
    <citation type="submission" date="2019-12" db="EMBL/GenBank/DDBJ databases">
        <title>Genome sequencing and annotation of Brassica cretica.</title>
        <authorList>
            <person name="Studholme D.J."/>
            <person name="Sarris P."/>
        </authorList>
    </citation>
    <scope>NUCLEOTIDE SEQUENCE</scope>
    <source>
        <strain evidence="2">PFS-109/04</strain>
        <tissue evidence="2">Leaf</tissue>
    </source>
</reference>
<dbReference type="AlphaFoldDB" id="A0A8S9QPS0"/>
<organism evidence="2 3">
    <name type="scientific">Brassica cretica</name>
    <name type="common">Mustard</name>
    <dbReference type="NCBI Taxonomy" id="69181"/>
    <lineage>
        <taxon>Eukaryota</taxon>
        <taxon>Viridiplantae</taxon>
        <taxon>Streptophyta</taxon>
        <taxon>Embryophyta</taxon>
        <taxon>Tracheophyta</taxon>
        <taxon>Spermatophyta</taxon>
        <taxon>Magnoliopsida</taxon>
        <taxon>eudicotyledons</taxon>
        <taxon>Gunneridae</taxon>
        <taxon>Pentapetalae</taxon>
        <taxon>rosids</taxon>
        <taxon>malvids</taxon>
        <taxon>Brassicales</taxon>
        <taxon>Brassicaceae</taxon>
        <taxon>Brassiceae</taxon>
        <taxon>Brassica</taxon>
    </lineage>
</organism>
<accession>A0A8S9QPS0</accession>
<proteinExistence type="predicted"/>
<evidence type="ECO:0000256" key="1">
    <source>
        <dbReference type="SAM" id="MobiDB-lite"/>
    </source>
</evidence>
<feature type="region of interest" description="Disordered" evidence="1">
    <location>
        <begin position="57"/>
        <end position="76"/>
    </location>
</feature>
<name>A0A8S9QPS0_BRACR</name>